<dbReference type="InterPro" id="IPR028082">
    <property type="entry name" value="Peripla_BP_I"/>
</dbReference>
<accession>A0ABT6ZMR8</accession>
<feature type="domain" description="HTH lacI-type" evidence="4">
    <location>
        <begin position="1"/>
        <end position="55"/>
    </location>
</feature>
<gene>
    <name evidence="5" type="ORF">QJ043_06855</name>
</gene>
<dbReference type="Pfam" id="PF13377">
    <property type="entry name" value="Peripla_BP_3"/>
    <property type="match status" value="1"/>
</dbReference>
<proteinExistence type="predicted"/>
<dbReference type="SMART" id="SM00354">
    <property type="entry name" value="HTH_LACI"/>
    <property type="match status" value="1"/>
</dbReference>
<dbReference type="EMBL" id="JASJEX010000003">
    <property type="protein sequence ID" value="MDJ1129793.1"/>
    <property type="molecule type" value="Genomic_DNA"/>
</dbReference>
<dbReference type="CDD" id="cd06267">
    <property type="entry name" value="PBP1_LacI_sugar_binding-like"/>
    <property type="match status" value="1"/>
</dbReference>
<dbReference type="InterPro" id="IPR000843">
    <property type="entry name" value="HTH_LacI"/>
</dbReference>
<dbReference type="RefSeq" id="WP_283712913.1">
    <property type="nucleotide sequence ID" value="NZ_JASJEW010000002.1"/>
</dbReference>
<dbReference type="Proteomes" id="UP001431693">
    <property type="component" value="Unassembled WGS sequence"/>
</dbReference>
<evidence type="ECO:0000313" key="5">
    <source>
        <dbReference type="EMBL" id="MDJ1129793.1"/>
    </source>
</evidence>
<evidence type="ECO:0000313" key="6">
    <source>
        <dbReference type="Proteomes" id="UP001431693"/>
    </source>
</evidence>
<dbReference type="PANTHER" id="PTHR30146:SF149">
    <property type="entry name" value="HTH-TYPE TRANSCRIPTIONAL REGULATOR EBGR"/>
    <property type="match status" value="1"/>
</dbReference>
<protein>
    <submittedName>
        <fullName evidence="5">LacI family DNA-binding transcriptional regulator</fullName>
    </submittedName>
</protein>
<name>A0ABT6ZMR8_9ACTN</name>
<dbReference type="PANTHER" id="PTHR30146">
    <property type="entry name" value="LACI-RELATED TRANSCRIPTIONAL REPRESSOR"/>
    <property type="match status" value="1"/>
</dbReference>
<evidence type="ECO:0000256" key="3">
    <source>
        <dbReference type="ARBA" id="ARBA00023163"/>
    </source>
</evidence>
<dbReference type="SUPFAM" id="SSF53822">
    <property type="entry name" value="Periplasmic binding protein-like I"/>
    <property type="match status" value="1"/>
</dbReference>
<dbReference type="SUPFAM" id="SSF47413">
    <property type="entry name" value="lambda repressor-like DNA-binding domains"/>
    <property type="match status" value="1"/>
</dbReference>
<reference evidence="5" key="1">
    <citation type="submission" date="2023-05" db="EMBL/GenBank/DDBJ databases">
        <title>[olsenella] sp. nov., isolated from a pig farm feces dump.</title>
        <authorList>
            <person name="Chang Y.-H."/>
        </authorList>
    </citation>
    <scope>NUCLEOTIDE SEQUENCE</scope>
    <source>
        <strain evidence="5">YH-ols2217</strain>
    </source>
</reference>
<dbReference type="InterPro" id="IPR010982">
    <property type="entry name" value="Lambda_DNA-bd_dom_sf"/>
</dbReference>
<evidence type="ECO:0000259" key="4">
    <source>
        <dbReference type="PROSITE" id="PS50932"/>
    </source>
</evidence>
<dbReference type="InterPro" id="IPR046335">
    <property type="entry name" value="LacI/GalR-like_sensor"/>
</dbReference>
<organism evidence="5 6">
    <name type="scientific">Kribbibacterium absianum</name>
    <dbReference type="NCBI Taxonomy" id="3044210"/>
    <lineage>
        <taxon>Bacteria</taxon>
        <taxon>Bacillati</taxon>
        <taxon>Actinomycetota</taxon>
        <taxon>Coriobacteriia</taxon>
        <taxon>Coriobacteriales</taxon>
        <taxon>Kribbibacteriaceae</taxon>
        <taxon>Kribbibacterium</taxon>
    </lineage>
</organism>
<dbReference type="GO" id="GO:0003677">
    <property type="term" value="F:DNA binding"/>
    <property type="evidence" value="ECO:0007669"/>
    <property type="project" value="UniProtKB-KW"/>
</dbReference>
<keyword evidence="2 5" id="KW-0238">DNA-binding</keyword>
<keyword evidence="1" id="KW-0805">Transcription regulation</keyword>
<dbReference type="Gene3D" id="3.40.50.2300">
    <property type="match status" value="2"/>
</dbReference>
<keyword evidence="6" id="KW-1185">Reference proteome</keyword>
<evidence type="ECO:0000256" key="2">
    <source>
        <dbReference type="ARBA" id="ARBA00023125"/>
    </source>
</evidence>
<comment type="caution">
    <text evidence="5">The sequence shown here is derived from an EMBL/GenBank/DDBJ whole genome shotgun (WGS) entry which is preliminary data.</text>
</comment>
<dbReference type="Gene3D" id="1.10.260.40">
    <property type="entry name" value="lambda repressor-like DNA-binding domains"/>
    <property type="match status" value="1"/>
</dbReference>
<dbReference type="CDD" id="cd01392">
    <property type="entry name" value="HTH_LacI"/>
    <property type="match status" value="1"/>
</dbReference>
<keyword evidence="3" id="KW-0804">Transcription</keyword>
<sequence>MDIRDIARLSGYSVGTVSRAINDKPNVSEKAKARIQQVMREQGYQPNPNAQHLKQSTRTSIGVLVKGAHNQLFAELVEHVQASLGQVEEESQLVYLDEDADEVAEAVRYQSSLHFKGILFLGGDPANFRAGFEAITIPCLLLTNTAESIGRDNLSSFTTDDAKAAAEAVDELVRFGHRRIGIIGGNRRPEQIGTLRLQGAMDALERHGVPFEVERDYEPCRFSMRDGYDATMCLLRRRPDLTAIFALGDVMAIGAMRALRDVGRPVPESISVVGFDGIEASKFTVPRLMTVRQDVEGIAEKGVAALLERLEDPAKEPVHERVGHTLHRGESLCPPPHDIYHTLYEGMAS</sequence>
<dbReference type="PROSITE" id="PS50932">
    <property type="entry name" value="HTH_LACI_2"/>
    <property type="match status" value="1"/>
</dbReference>
<dbReference type="Pfam" id="PF00356">
    <property type="entry name" value="LacI"/>
    <property type="match status" value="1"/>
</dbReference>
<evidence type="ECO:0000256" key="1">
    <source>
        <dbReference type="ARBA" id="ARBA00023015"/>
    </source>
</evidence>